<evidence type="ECO:0008006" key="3">
    <source>
        <dbReference type="Google" id="ProtNLM"/>
    </source>
</evidence>
<dbReference type="SUPFAM" id="SSF159238">
    <property type="entry name" value="SO1590-like"/>
    <property type="match status" value="1"/>
</dbReference>
<name>A0A917CDJ7_9GAMM</name>
<dbReference type="Pfam" id="PF11528">
    <property type="entry name" value="DUF3224"/>
    <property type="match status" value="1"/>
</dbReference>
<sequence length="46" mass="5167">MDKGKGQLILEVTPDSGFDELTGISGTMEINIEDGQHYYVFDYELP</sequence>
<evidence type="ECO:0000313" key="1">
    <source>
        <dbReference type="EMBL" id="GGF84292.1"/>
    </source>
</evidence>
<dbReference type="AlphaFoldDB" id="A0A917CDJ7"/>
<dbReference type="RefSeq" id="WP_371869789.1">
    <property type="nucleotide sequence ID" value="NZ_BAABJF010000011.1"/>
</dbReference>
<reference evidence="1" key="1">
    <citation type="journal article" date="2014" name="Int. J. Syst. Evol. Microbiol.">
        <title>Complete genome sequence of Corynebacterium casei LMG S-19264T (=DSM 44701T), isolated from a smear-ripened cheese.</title>
        <authorList>
            <consortium name="US DOE Joint Genome Institute (JGI-PGF)"/>
            <person name="Walter F."/>
            <person name="Albersmeier A."/>
            <person name="Kalinowski J."/>
            <person name="Ruckert C."/>
        </authorList>
    </citation>
    <scope>NUCLEOTIDE SEQUENCE</scope>
    <source>
        <strain evidence="1">CGMCC 1.12181</strain>
    </source>
</reference>
<protein>
    <recommendedName>
        <fullName evidence="3">DUF3224 domain-containing protein</fullName>
    </recommendedName>
</protein>
<dbReference type="EMBL" id="BMEO01000001">
    <property type="protein sequence ID" value="GGF84292.1"/>
    <property type="molecule type" value="Genomic_DNA"/>
</dbReference>
<keyword evidence="2" id="KW-1185">Reference proteome</keyword>
<proteinExistence type="predicted"/>
<comment type="caution">
    <text evidence="1">The sequence shown here is derived from an EMBL/GenBank/DDBJ whole genome shotgun (WGS) entry which is preliminary data.</text>
</comment>
<dbReference type="Proteomes" id="UP000605253">
    <property type="component" value="Unassembled WGS sequence"/>
</dbReference>
<gene>
    <name evidence="1" type="ORF">GCM10011365_01540</name>
</gene>
<reference evidence="1" key="2">
    <citation type="submission" date="2020-09" db="EMBL/GenBank/DDBJ databases">
        <authorList>
            <person name="Sun Q."/>
            <person name="Zhou Y."/>
        </authorList>
    </citation>
    <scope>NUCLEOTIDE SEQUENCE</scope>
    <source>
        <strain evidence="1">CGMCC 1.12181</strain>
    </source>
</reference>
<organism evidence="1 2">
    <name type="scientific">Marinicella pacifica</name>
    <dbReference type="NCBI Taxonomy" id="1171543"/>
    <lineage>
        <taxon>Bacteria</taxon>
        <taxon>Pseudomonadati</taxon>
        <taxon>Pseudomonadota</taxon>
        <taxon>Gammaproteobacteria</taxon>
        <taxon>Lysobacterales</taxon>
        <taxon>Marinicellaceae</taxon>
        <taxon>Marinicella</taxon>
    </lineage>
</organism>
<accession>A0A917CDJ7</accession>
<dbReference type="Gene3D" id="2.40.350.10">
    <property type="entry name" value="SO1590-like"/>
    <property type="match status" value="1"/>
</dbReference>
<dbReference type="InterPro" id="IPR023159">
    <property type="entry name" value="SO1590-like_sf"/>
</dbReference>
<dbReference type="InterPro" id="IPR021607">
    <property type="entry name" value="DUF3224"/>
</dbReference>
<evidence type="ECO:0000313" key="2">
    <source>
        <dbReference type="Proteomes" id="UP000605253"/>
    </source>
</evidence>